<dbReference type="EMBL" id="FXUF01000006">
    <property type="protein sequence ID" value="SMP56579.1"/>
    <property type="molecule type" value="Genomic_DNA"/>
</dbReference>
<protein>
    <submittedName>
        <fullName evidence="2">Uncharacterized protein</fullName>
    </submittedName>
</protein>
<accession>A0AA45WW59</accession>
<name>A0AA45WW59_9CLOT</name>
<evidence type="ECO:0000313" key="2">
    <source>
        <dbReference type="EMBL" id="SMP56579.1"/>
    </source>
</evidence>
<dbReference type="RefSeq" id="WP_283409251.1">
    <property type="nucleotide sequence ID" value="NZ_FXUF01000006.1"/>
</dbReference>
<evidence type="ECO:0000256" key="1">
    <source>
        <dbReference type="SAM" id="MobiDB-lite"/>
    </source>
</evidence>
<organism evidence="2 3">
    <name type="scientific">Anoxynatronum buryatiense</name>
    <dbReference type="NCBI Taxonomy" id="489973"/>
    <lineage>
        <taxon>Bacteria</taxon>
        <taxon>Bacillati</taxon>
        <taxon>Bacillota</taxon>
        <taxon>Clostridia</taxon>
        <taxon>Eubacteriales</taxon>
        <taxon>Clostridiaceae</taxon>
        <taxon>Anoxynatronum</taxon>
    </lineage>
</organism>
<feature type="compositionally biased region" description="Basic and acidic residues" evidence="1">
    <location>
        <begin position="70"/>
        <end position="85"/>
    </location>
</feature>
<evidence type="ECO:0000313" key="3">
    <source>
        <dbReference type="Proteomes" id="UP001158066"/>
    </source>
</evidence>
<keyword evidence="3" id="KW-1185">Reference proteome</keyword>
<reference evidence="2" key="1">
    <citation type="submission" date="2017-05" db="EMBL/GenBank/DDBJ databases">
        <authorList>
            <person name="Varghese N."/>
            <person name="Submissions S."/>
        </authorList>
    </citation>
    <scope>NUCLEOTIDE SEQUENCE</scope>
    <source>
        <strain evidence="2">Su22</strain>
    </source>
</reference>
<dbReference type="AlphaFoldDB" id="A0AA45WW59"/>
<gene>
    <name evidence="2" type="ORF">SAMN06296020_10682</name>
</gene>
<feature type="region of interest" description="Disordered" evidence="1">
    <location>
        <begin position="70"/>
        <end position="91"/>
    </location>
</feature>
<proteinExistence type="predicted"/>
<comment type="caution">
    <text evidence="2">The sequence shown here is derived from an EMBL/GenBank/DDBJ whole genome shotgun (WGS) entry which is preliminary data.</text>
</comment>
<sequence length="91" mass="10512">MKNNSEHQTHSMNTASQFLVDIRYQQHHSWQGSIQRLDTGEKINFRSALELITLIQAALGNVEEADDRNWTGDQKEVNELNRHQDQSCSSM</sequence>
<dbReference type="Proteomes" id="UP001158066">
    <property type="component" value="Unassembled WGS sequence"/>
</dbReference>